<feature type="non-terminal residue" evidence="1">
    <location>
        <position position="1"/>
    </location>
</feature>
<dbReference type="Proteomes" id="UP000553632">
    <property type="component" value="Unassembled WGS sequence"/>
</dbReference>
<protein>
    <submittedName>
        <fullName evidence="1">Uncharacterized protein</fullName>
    </submittedName>
</protein>
<dbReference type="AlphaFoldDB" id="A0A7J6S2G4"/>
<evidence type="ECO:0000313" key="1">
    <source>
        <dbReference type="EMBL" id="KAF4726923.1"/>
    </source>
</evidence>
<organism evidence="1 2">
    <name type="scientific">Perkinsus olseni</name>
    <name type="common">Perkinsus atlanticus</name>
    <dbReference type="NCBI Taxonomy" id="32597"/>
    <lineage>
        <taxon>Eukaryota</taxon>
        <taxon>Sar</taxon>
        <taxon>Alveolata</taxon>
        <taxon>Perkinsozoa</taxon>
        <taxon>Perkinsea</taxon>
        <taxon>Perkinsida</taxon>
        <taxon>Perkinsidae</taxon>
        <taxon>Perkinsus</taxon>
    </lineage>
</organism>
<comment type="caution">
    <text evidence="1">The sequence shown here is derived from an EMBL/GenBank/DDBJ whole genome shotgun (WGS) entry which is preliminary data.</text>
</comment>
<reference evidence="1 2" key="1">
    <citation type="submission" date="2020-04" db="EMBL/GenBank/DDBJ databases">
        <title>Perkinsus olseni comparative genomics.</title>
        <authorList>
            <person name="Bogema D.R."/>
        </authorList>
    </citation>
    <scope>NUCLEOTIDE SEQUENCE [LARGE SCALE GENOMIC DNA]</scope>
    <source>
        <strain evidence="1 2">ATCC PRA-207</strain>
    </source>
</reference>
<keyword evidence="2" id="KW-1185">Reference proteome</keyword>
<name>A0A7J6S2G4_PEROL</name>
<sequence length="235" mass="26579">FCSFWSMRQRTLGNGRSRVADRALDRSPNRHPMGRKVNSAYIGQEFPRSMTTRHGTELVDGFERTIDLTDSRTPITRDGNALISEIDEAISRASATLGHLREKEQQDAALHLVEALTRVLIRPSFRHLRRLANARDKVSVSLGIIRLYDVAMRVHHTNECRDALQRWKQTVEGARTIDALQGQYRLCATLELAARRSLAAGFSKLAYSRMSSAMEEELKSTLERLLAVSQGTIIF</sequence>
<proteinExistence type="predicted"/>
<accession>A0A7J6S2G4</accession>
<dbReference type="EMBL" id="JABANO010021369">
    <property type="protein sequence ID" value="KAF4726923.1"/>
    <property type="molecule type" value="Genomic_DNA"/>
</dbReference>
<gene>
    <name evidence="1" type="ORF">FOZ63_002931</name>
</gene>
<evidence type="ECO:0000313" key="2">
    <source>
        <dbReference type="Proteomes" id="UP000553632"/>
    </source>
</evidence>